<dbReference type="AlphaFoldDB" id="A0A382YVG9"/>
<name>A0A382YVG9_9ZZZZ</name>
<sequence>MANKLGQGDAFPHLTLNLVGGEKIDLPENLNAKYNVILFYRGHW</sequence>
<proteinExistence type="predicted"/>
<evidence type="ECO:0000313" key="1">
    <source>
        <dbReference type="EMBL" id="SVD87100.1"/>
    </source>
</evidence>
<evidence type="ECO:0008006" key="2">
    <source>
        <dbReference type="Google" id="ProtNLM"/>
    </source>
</evidence>
<organism evidence="1">
    <name type="scientific">marine metagenome</name>
    <dbReference type="NCBI Taxonomy" id="408172"/>
    <lineage>
        <taxon>unclassified sequences</taxon>
        <taxon>metagenomes</taxon>
        <taxon>ecological metagenomes</taxon>
    </lineage>
</organism>
<protein>
    <recommendedName>
        <fullName evidence="2">Alkyl hydroperoxide reductase subunit C/ Thiol specific antioxidant domain-containing protein</fullName>
    </recommendedName>
</protein>
<gene>
    <name evidence="1" type="ORF">METZ01_LOCUS439954</name>
</gene>
<reference evidence="1" key="1">
    <citation type="submission" date="2018-05" db="EMBL/GenBank/DDBJ databases">
        <authorList>
            <person name="Lanie J.A."/>
            <person name="Ng W.-L."/>
            <person name="Kazmierczak K.M."/>
            <person name="Andrzejewski T.M."/>
            <person name="Davidsen T.M."/>
            <person name="Wayne K.J."/>
            <person name="Tettelin H."/>
            <person name="Glass J.I."/>
            <person name="Rusch D."/>
            <person name="Podicherti R."/>
            <person name="Tsui H.-C.T."/>
            <person name="Winkler M.E."/>
        </authorList>
    </citation>
    <scope>NUCLEOTIDE SEQUENCE</scope>
</reference>
<accession>A0A382YVG9</accession>
<dbReference type="EMBL" id="UINC01178763">
    <property type="protein sequence ID" value="SVD87100.1"/>
    <property type="molecule type" value="Genomic_DNA"/>
</dbReference>